<dbReference type="CDD" id="cd07185">
    <property type="entry name" value="OmpA_C-like"/>
    <property type="match status" value="1"/>
</dbReference>
<dbReference type="EMBL" id="CP158367">
    <property type="protein sequence ID" value="XBX76225.1"/>
    <property type="molecule type" value="Genomic_DNA"/>
</dbReference>
<proteinExistence type="inferred from homology"/>
<dbReference type="Pfam" id="PF00691">
    <property type="entry name" value="OmpA"/>
    <property type="match status" value="1"/>
</dbReference>
<name>A0AAU7VQ88_9FIRM</name>
<organism evidence="11">
    <name type="scientific">Proteinivorax tanatarense</name>
    <dbReference type="NCBI Taxonomy" id="1260629"/>
    <lineage>
        <taxon>Bacteria</taxon>
        <taxon>Bacillati</taxon>
        <taxon>Bacillota</taxon>
        <taxon>Clostridia</taxon>
        <taxon>Eubacteriales</taxon>
        <taxon>Proteinivoracaceae</taxon>
        <taxon>Proteinivorax</taxon>
    </lineage>
</organism>
<dbReference type="InterPro" id="IPR036737">
    <property type="entry name" value="OmpA-like_sf"/>
</dbReference>
<accession>A0AAU7VQ88</accession>
<dbReference type="GO" id="GO:0005886">
    <property type="term" value="C:plasma membrane"/>
    <property type="evidence" value="ECO:0007669"/>
    <property type="project" value="UniProtKB-SubCell"/>
</dbReference>
<keyword evidence="6 7" id="KW-0472">Membrane</keyword>
<evidence type="ECO:0000256" key="1">
    <source>
        <dbReference type="ARBA" id="ARBA00004162"/>
    </source>
</evidence>
<keyword evidence="3" id="KW-1003">Cell membrane</keyword>
<gene>
    <name evidence="11" type="ORF">PRVXT_001406</name>
</gene>
<evidence type="ECO:0000256" key="3">
    <source>
        <dbReference type="ARBA" id="ARBA00022475"/>
    </source>
</evidence>
<dbReference type="Pfam" id="PF13677">
    <property type="entry name" value="MotB_plug"/>
    <property type="match status" value="1"/>
</dbReference>
<dbReference type="RefSeq" id="WP_350344959.1">
    <property type="nucleotide sequence ID" value="NZ_CP158367.1"/>
</dbReference>
<evidence type="ECO:0000256" key="6">
    <source>
        <dbReference type="ARBA" id="ARBA00023136"/>
    </source>
</evidence>
<feature type="domain" description="OmpA-like" evidence="10">
    <location>
        <begin position="116"/>
        <end position="237"/>
    </location>
</feature>
<evidence type="ECO:0000259" key="10">
    <source>
        <dbReference type="PROSITE" id="PS51123"/>
    </source>
</evidence>
<reference evidence="11" key="2">
    <citation type="submission" date="2024-06" db="EMBL/GenBank/DDBJ databases">
        <authorList>
            <person name="Petrova K.O."/>
            <person name="Toshchakov S.V."/>
            <person name="Boltjanskaja Y.V."/>
            <person name="Kevbrin V."/>
        </authorList>
    </citation>
    <scope>NUCLEOTIDE SEQUENCE</scope>
    <source>
        <strain evidence="11">Z-910T</strain>
    </source>
</reference>
<dbReference type="Gene3D" id="3.30.1330.60">
    <property type="entry name" value="OmpA-like domain"/>
    <property type="match status" value="1"/>
</dbReference>
<evidence type="ECO:0000256" key="5">
    <source>
        <dbReference type="ARBA" id="ARBA00022989"/>
    </source>
</evidence>
<evidence type="ECO:0000256" key="4">
    <source>
        <dbReference type="ARBA" id="ARBA00022692"/>
    </source>
</evidence>
<keyword evidence="4 9" id="KW-0812">Transmembrane</keyword>
<feature type="transmembrane region" description="Helical" evidence="9">
    <location>
        <begin position="21"/>
        <end position="39"/>
    </location>
</feature>
<dbReference type="SUPFAM" id="SSF103088">
    <property type="entry name" value="OmpA-like"/>
    <property type="match status" value="1"/>
</dbReference>
<dbReference type="InterPro" id="IPR025713">
    <property type="entry name" value="MotB-like_N_dom"/>
</dbReference>
<evidence type="ECO:0000256" key="7">
    <source>
        <dbReference type="PROSITE-ProRule" id="PRU00473"/>
    </source>
</evidence>
<evidence type="ECO:0000313" key="11">
    <source>
        <dbReference type="EMBL" id="XBX76225.1"/>
    </source>
</evidence>
<dbReference type="InterPro" id="IPR050330">
    <property type="entry name" value="Bact_OuterMem_StrucFunc"/>
</dbReference>
<dbReference type="PROSITE" id="PS51123">
    <property type="entry name" value="OMPA_2"/>
    <property type="match status" value="1"/>
</dbReference>
<comment type="similarity">
    <text evidence="2">Belongs to the MotB family.</text>
</comment>
<reference evidence="11" key="1">
    <citation type="journal article" date="2013" name="Extremophiles">
        <title>Proteinivorax tanatarense gen. nov., sp. nov., an anaerobic, haloalkaliphilic, proteolytic bacterium isolated from a decaying algal bloom, and proposal of Proteinivoraceae fam. nov.</title>
        <authorList>
            <person name="Kevbrin V."/>
            <person name="Boltyanskaya Y."/>
            <person name="Zhilina T."/>
            <person name="Kolganova T."/>
            <person name="Lavrentjeva E."/>
            <person name="Kuznetsov B."/>
        </authorList>
    </citation>
    <scope>NUCLEOTIDE SEQUENCE</scope>
    <source>
        <strain evidence="11">Z-910T</strain>
    </source>
</reference>
<dbReference type="PANTHER" id="PTHR30329:SF21">
    <property type="entry name" value="LIPOPROTEIN YIAD-RELATED"/>
    <property type="match status" value="1"/>
</dbReference>
<protein>
    <submittedName>
        <fullName evidence="11">OmpA family protein</fullName>
    </submittedName>
</protein>
<evidence type="ECO:0000256" key="8">
    <source>
        <dbReference type="SAM" id="MobiDB-lite"/>
    </source>
</evidence>
<evidence type="ECO:0000256" key="9">
    <source>
        <dbReference type="SAM" id="Phobius"/>
    </source>
</evidence>
<feature type="region of interest" description="Disordered" evidence="8">
    <location>
        <begin position="64"/>
        <end position="86"/>
    </location>
</feature>
<keyword evidence="5 9" id="KW-1133">Transmembrane helix</keyword>
<dbReference type="InterPro" id="IPR006665">
    <property type="entry name" value="OmpA-like"/>
</dbReference>
<evidence type="ECO:0000256" key="2">
    <source>
        <dbReference type="ARBA" id="ARBA00008914"/>
    </source>
</evidence>
<sequence length="239" mass="26842">MRRRRRQDDSGGNQQNWLLTYSDVITLVLCMFVMLYSFSTIDAQKFEQLVESLSQSFSGVLDGGKVVDPEENLDNLLPPDQDDGEEDDELRDVFEQVQELIEQQGLEDEVAIGFTPIGVEITFDNATLFDSGSADLRGESFDILASIGEVIAEIDNYITVEGHTDNVPQSSIEFPSNWELSASRAISVVRYLKQNNDIQPHRLSATGYGEYNPIASNDTERGRQKNRRVNVVILKSEAQ</sequence>
<dbReference type="PANTHER" id="PTHR30329">
    <property type="entry name" value="STATOR ELEMENT OF FLAGELLAR MOTOR COMPLEX"/>
    <property type="match status" value="1"/>
</dbReference>
<comment type="subcellular location">
    <subcellularLocation>
        <location evidence="1">Cell membrane</location>
        <topology evidence="1">Single-pass membrane protein</topology>
    </subcellularLocation>
</comment>
<dbReference type="AlphaFoldDB" id="A0AAU7VQ88"/>